<dbReference type="InterPro" id="IPR050312">
    <property type="entry name" value="IolE/XylAMocC-like"/>
</dbReference>
<comment type="caution">
    <text evidence="2">The sequence shown here is derived from an EMBL/GenBank/DDBJ whole genome shotgun (WGS) entry which is preliminary data.</text>
</comment>
<reference evidence="2" key="1">
    <citation type="journal article" date="2021" name="PeerJ">
        <title>Extensive microbial diversity within the chicken gut microbiome revealed by metagenomics and culture.</title>
        <authorList>
            <person name="Gilroy R."/>
            <person name="Ravi A."/>
            <person name="Getino M."/>
            <person name="Pursley I."/>
            <person name="Horton D.L."/>
            <person name="Alikhan N.F."/>
            <person name="Baker D."/>
            <person name="Gharbi K."/>
            <person name="Hall N."/>
            <person name="Watson M."/>
            <person name="Adriaenssens E.M."/>
            <person name="Foster-Nyarko E."/>
            <person name="Jarju S."/>
            <person name="Secka A."/>
            <person name="Antonio M."/>
            <person name="Oren A."/>
            <person name="Chaudhuri R.R."/>
            <person name="La Ragione R."/>
            <person name="Hildebrand F."/>
            <person name="Pallen M.J."/>
        </authorList>
    </citation>
    <scope>NUCLEOTIDE SEQUENCE</scope>
    <source>
        <strain evidence="2">1345</strain>
    </source>
</reference>
<accession>A0A9D2CSZ2</accession>
<evidence type="ECO:0000313" key="2">
    <source>
        <dbReference type="EMBL" id="HIY96783.1"/>
    </source>
</evidence>
<name>A0A9D2CSZ2_9FIRM</name>
<dbReference type="Pfam" id="PF01261">
    <property type="entry name" value="AP_endonuc_2"/>
    <property type="match status" value="1"/>
</dbReference>
<dbReference type="Proteomes" id="UP000886750">
    <property type="component" value="Unassembled WGS sequence"/>
</dbReference>
<evidence type="ECO:0000313" key="3">
    <source>
        <dbReference type="Proteomes" id="UP000886750"/>
    </source>
</evidence>
<organism evidence="2 3">
    <name type="scientific">Candidatus Borkfalkia excrementigallinarum</name>
    <dbReference type="NCBI Taxonomy" id="2838506"/>
    <lineage>
        <taxon>Bacteria</taxon>
        <taxon>Bacillati</taxon>
        <taxon>Bacillota</taxon>
        <taxon>Clostridia</taxon>
        <taxon>Christensenellales</taxon>
        <taxon>Christensenellaceae</taxon>
        <taxon>Candidatus Borkfalkia</taxon>
    </lineage>
</organism>
<dbReference type="PANTHER" id="PTHR12110:SF41">
    <property type="entry name" value="INOSOSE DEHYDRATASE"/>
    <property type="match status" value="1"/>
</dbReference>
<dbReference type="InterPro" id="IPR036237">
    <property type="entry name" value="Xyl_isomerase-like_sf"/>
</dbReference>
<sequence>MNKLGIFVNFWQNKWAVDYRYYIDKIKKLNYDILEFQAQPLLEIPDDECRAIKRYADEREIELSYSLGLNPKYDVANADKDIRAGGIRYLCDIVRKIAVMGGELFSGVTFAGWGIPNHFVDEKEKENMLARSVDSMQKVMKTAEKEGVTICVEAVNRFESPLINTAEEALLYTEFVNSPNIGVHLDTYHMNIEENNIGDAIRLVGKRLRHFHTGENNRNIPGRGHLDWDEIFLALKQIEYSRNIVSEPFLMMGDEVGYDIRVWRPMVLDCSESSLDKAAAELLDFTKKMLKKYPLKK</sequence>
<dbReference type="SUPFAM" id="SSF51658">
    <property type="entry name" value="Xylose isomerase-like"/>
    <property type="match status" value="1"/>
</dbReference>
<reference evidence="2" key="2">
    <citation type="submission" date="2021-04" db="EMBL/GenBank/DDBJ databases">
        <authorList>
            <person name="Gilroy R."/>
        </authorList>
    </citation>
    <scope>NUCLEOTIDE SEQUENCE</scope>
    <source>
        <strain evidence="2">1345</strain>
    </source>
</reference>
<dbReference type="GO" id="GO:0016853">
    <property type="term" value="F:isomerase activity"/>
    <property type="evidence" value="ECO:0007669"/>
    <property type="project" value="UniProtKB-KW"/>
</dbReference>
<keyword evidence="2" id="KW-0413">Isomerase</keyword>
<dbReference type="Gene3D" id="3.20.20.150">
    <property type="entry name" value="Divalent-metal-dependent TIM barrel enzymes"/>
    <property type="match status" value="1"/>
</dbReference>
<dbReference type="InterPro" id="IPR013022">
    <property type="entry name" value="Xyl_isomerase-like_TIM-brl"/>
</dbReference>
<dbReference type="EMBL" id="DXCQ01000028">
    <property type="protein sequence ID" value="HIY96783.1"/>
    <property type="molecule type" value="Genomic_DNA"/>
</dbReference>
<gene>
    <name evidence="2" type="ORF">H9729_03770</name>
</gene>
<feature type="domain" description="Xylose isomerase-like TIM barrel" evidence="1">
    <location>
        <begin position="23"/>
        <end position="249"/>
    </location>
</feature>
<proteinExistence type="predicted"/>
<evidence type="ECO:0000259" key="1">
    <source>
        <dbReference type="Pfam" id="PF01261"/>
    </source>
</evidence>
<dbReference type="PANTHER" id="PTHR12110">
    <property type="entry name" value="HYDROXYPYRUVATE ISOMERASE"/>
    <property type="match status" value="1"/>
</dbReference>
<dbReference type="AlphaFoldDB" id="A0A9D2CSZ2"/>
<protein>
    <submittedName>
        <fullName evidence="2">Sugar phosphate isomerase/epimerase</fullName>
    </submittedName>
</protein>